<dbReference type="InterPro" id="IPR039425">
    <property type="entry name" value="RNA_pol_sigma-70-like"/>
</dbReference>
<dbReference type="Pfam" id="PF04542">
    <property type="entry name" value="Sigma70_r2"/>
    <property type="match status" value="1"/>
</dbReference>
<dbReference type="InterPro" id="IPR013324">
    <property type="entry name" value="RNA_pol_sigma_r3/r4-like"/>
</dbReference>
<comment type="caution">
    <text evidence="7">The sequence shown here is derived from an EMBL/GenBank/DDBJ whole genome shotgun (WGS) entry which is preliminary data.</text>
</comment>
<dbReference type="InterPro" id="IPR013249">
    <property type="entry name" value="RNA_pol_sigma70_r4_t2"/>
</dbReference>
<accession>A0A6M1SJ17</accession>
<evidence type="ECO:0000256" key="4">
    <source>
        <dbReference type="ARBA" id="ARBA00023163"/>
    </source>
</evidence>
<feature type="domain" description="RNA polymerase sigma-70 region 2" evidence="5">
    <location>
        <begin position="27"/>
        <end position="93"/>
    </location>
</feature>
<dbReference type="NCBIfam" id="TIGR02985">
    <property type="entry name" value="Sig70_bacteroi1"/>
    <property type="match status" value="1"/>
</dbReference>
<dbReference type="GO" id="GO:0003677">
    <property type="term" value="F:DNA binding"/>
    <property type="evidence" value="ECO:0007669"/>
    <property type="project" value="InterPro"/>
</dbReference>
<evidence type="ECO:0000259" key="6">
    <source>
        <dbReference type="Pfam" id="PF08281"/>
    </source>
</evidence>
<reference evidence="7 8" key="1">
    <citation type="submission" date="2020-02" db="EMBL/GenBank/DDBJ databases">
        <title>Balneolaceae bacterium YR4-1, complete genome.</title>
        <authorList>
            <person name="Li Y."/>
            <person name="Wu S."/>
        </authorList>
    </citation>
    <scope>NUCLEOTIDE SEQUENCE [LARGE SCALE GENOMIC DNA]</scope>
    <source>
        <strain evidence="7 8">YR4-1</strain>
    </source>
</reference>
<dbReference type="CDD" id="cd06171">
    <property type="entry name" value="Sigma70_r4"/>
    <property type="match status" value="1"/>
</dbReference>
<organism evidence="7 8">
    <name type="scientific">Halalkalibaculum roseum</name>
    <dbReference type="NCBI Taxonomy" id="2709311"/>
    <lineage>
        <taxon>Bacteria</taxon>
        <taxon>Pseudomonadati</taxon>
        <taxon>Balneolota</taxon>
        <taxon>Balneolia</taxon>
        <taxon>Balneolales</taxon>
        <taxon>Balneolaceae</taxon>
        <taxon>Halalkalibaculum</taxon>
    </lineage>
</organism>
<dbReference type="InterPro" id="IPR014327">
    <property type="entry name" value="RNA_pol_sigma70_bacteroid"/>
</dbReference>
<dbReference type="Proteomes" id="UP000473278">
    <property type="component" value="Unassembled WGS sequence"/>
</dbReference>
<evidence type="ECO:0000256" key="2">
    <source>
        <dbReference type="ARBA" id="ARBA00023015"/>
    </source>
</evidence>
<gene>
    <name evidence="7" type="ORF">G3570_00020</name>
</gene>
<dbReference type="Gene3D" id="1.10.10.10">
    <property type="entry name" value="Winged helix-like DNA-binding domain superfamily/Winged helix DNA-binding domain"/>
    <property type="match status" value="1"/>
</dbReference>
<proteinExistence type="inferred from homology"/>
<dbReference type="SUPFAM" id="SSF88946">
    <property type="entry name" value="Sigma2 domain of RNA polymerase sigma factors"/>
    <property type="match status" value="1"/>
</dbReference>
<dbReference type="RefSeq" id="WP_165137989.1">
    <property type="nucleotide sequence ID" value="NZ_JAALLT010000001.1"/>
</dbReference>
<dbReference type="Pfam" id="PF08281">
    <property type="entry name" value="Sigma70_r4_2"/>
    <property type="match status" value="1"/>
</dbReference>
<keyword evidence="4" id="KW-0804">Transcription</keyword>
<evidence type="ECO:0000313" key="7">
    <source>
        <dbReference type="EMBL" id="NGP74999.1"/>
    </source>
</evidence>
<dbReference type="NCBIfam" id="TIGR02937">
    <property type="entry name" value="sigma70-ECF"/>
    <property type="match status" value="1"/>
</dbReference>
<dbReference type="AlphaFoldDB" id="A0A6M1SJ17"/>
<dbReference type="Gene3D" id="1.10.1740.10">
    <property type="match status" value="1"/>
</dbReference>
<evidence type="ECO:0000313" key="8">
    <source>
        <dbReference type="Proteomes" id="UP000473278"/>
    </source>
</evidence>
<dbReference type="PANTHER" id="PTHR43133">
    <property type="entry name" value="RNA POLYMERASE ECF-TYPE SIGMA FACTO"/>
    <property type="match status" value="1"/>
</dbReference>
<sequence length="192" mass="22709">MNNPTDKQINRWVEQISESHRESFDRLFRALYPQLVRFSVRYTGNKAAAADLAQDAFVVLWKKRHELKQIDSPKAYIYRMVRNRSLNYIRDHSSKTTGLEAMEEPRVEMNDDEEQEERQMNLLKGWISDLPDRRREAFELSRFEGLDHDEIADVMGISSNTVNNHIVAALEYLKERHLSYREEENSKAKGYD</sequence>
<dbReference type="EMBL" id="JAALLT010000001">
    <property type="protein sequence ID" value="NGP74999.1"/>
    <property type="molecule type" value="Genomic_DNA"/>
</dbReference>
<dbReference type="PANTHER" id="PTHR43133:SF46">
    <property type="entry name" value="RNA POLYMERASE SIGMA-70 FACTOR ECF SUBFAMILY"/>
    <property type="match status" value="1"/>
</dbReference>
<evidence type="ECO:0000259" key="5">
    <source>
        <dbReference type="Pfam" id="PF04542"/>
    </source>
</evidence>
<evidence type="ECO:0000256" key="1">
    <source>
        <dbReference type="ARBA" id="ARBA00010641"/>
    </source>
</evidence>
<feature type="domain" description="RNA polymerase sigma factor 70 region 4 type 2" evidence="6">
    <location>
        <begin position="127"/>
        <end position="171"/>
    </location>
</feature>
<dbReference type="SUPFAM" id="SSF88659">
    <property type="entry name" value="Sigma3 and sigma4 domains of RNA polymerase sigma factors"/>
    <property type="match status" value="1"/>
</dbReference>
<dbReference type="InterPro" id="IPR007627">
    <property type="entry name" value="RNA_pol_sigma70_r2"/>
</dbReference>
<dbReference type="InterPro" id="IPR013325">
    <property type="entry name" value="RNA_pol_sigma_r2"/>
</dbReference>
<keyword evidence="8" id="KW-1185">Reference proteome</keyword>
<name>A0A6M1SJ17_9BACT</name>
<dbReference type="GO" id="GO:0006352">
    <property type="term" value="P:DNA-templated transcription initiation"/>
    <property type="evidence" value="ECO:0007669"/>
    <property type="project" value="InterPro"/>
</dbReference>
<keyword evidence="3" id="KW-0731">Sigma factor</keyword>
<comment type="similarity">
    <text evidence="1">Belongs to the sigma-70 factor family. ECF subfamily.</text>
</comment>
<dbReference type="GO" id="GO:0016987">
    <property type="term" value="F:sigma factor activity"/>
    <property type="evidence" value="ECO:0007669"/>
    <property type="project" value="UniProtKB-KW"/>
</dbReference>
<protein>
    <submittedName>
        <fullName evidence="7">RNA polymerase sigma-70 factor</fullName>
    </submittedName>
</protein>
<evidence type="ECO:0000256" key="3">
    <source>
        <dbReference type="ARBA" id="ARBA00023082"/>
    </source>
</evidence>
<dbReference type="InterPro" id="IPR036388">
    <property type="entry name" value="WH-like_DNA-bd_sf"/>
</dbReference>
<dbReference type="InterPro" id="IPR014284">
    <property type="entry name" value="RNA_pol_sigma-70_dom"/>
</dbReference>
<keyword evidence="2" id="KW-0805">Transcription regulation</keyword>